<proteinExistence type="predicted"/>
<evidence type="ECO:0000313" key="2">
    <source>
        <dbReference type="Proteomes" id="UP001151760"/>
    </source>
</evidence>
<keyword evidence="2" id="KW-1185">Reference proteome</keyword>
<sequence>MEWVYFSFGNAVVGGAAFGLWGFGEGEEWCCSANGVRMGTFEDQGVLYRMISSSDGNGWSVCCELAAHHHILRMRSAGGAFGVVCGGGGIGLGSSNGRGFVAR</sequence>
<dbReference type="Proteomes" id="UP001151760">
    <property type="component" value="Unassembled WGS sequence"/>
</dbReference>
<dbReference type="EMBL" id="BQNB010015909">
    <property type="protein sequence ID" value="GJT45532.1"/>
    <property type="molecule type" value="Genomic_DNA"/>
</dbReference>
<gene>
    <name evidence="1" type="ORF">Tco_0954247</name>
</gene>
<organism evidence="1 2">
    <name type="scientific">Tanacetum coccineum</name>
    <dbReference type="NCBI Taxonomy" id="301880"/>
    <lineage>
        <taxon>Eukaryota</taxon>
        <taxon>Viridiplantae</taxon>
        <taxon>Streptophyta</taxon>
        <taxon>Embryophyta</taxon>
        <taxon>Tracheophyta</taxon>
        <taxon>Spermatophyta</taxon>
        <taxon>Magnoliopsida</taxon>
        <taxon>eudicotyledons</taxon>
        <taxon>Gunneridae</taxon>
        <taxon>Pentapetalae</taxon>
        <taxon>asterids</taxon>
        <taxon>campanulids</taxon>
        <taxon>Asterales</taxon>
        <taxon>Asteraceae</taxon>
        <taxon>Asteroideae</taxon>
        <taxon>Anthemideae</taxon>
        <taxon>Anthemidinae</taxon>
        <taxon>Tanacetum</taxon>
    </lineage>
</organism>
<protein>
    <submittedName>
        <fullName evidence="1">Uncharacterized protein</fullName>
    </submittedName>
</protein>
<evidence type="ECO:0000313" key="1">
    <source>
        <dbReference type="EMBL" id="GJT45532.1"/>
    </source>
</evidence>
<comment type="caution">
    <text evidence="1">The sequence shown here is derived from an EMBL/GenBank/DDBJ whole genome shotgun (WGS) entry which is preliminary data.</text>
</comment>
<accession>A0ABQ5E2X7</accession>
<reference evidence="1" key="1">
    <citation type="journal article" date="2022" name="Int. J. Mol. Sci.">
        <title>Draft Genome of Tanacetum Coccineum: Genomic Comparison of Closely Related Tanacetum-Family Plants.</title>
        <authorList>
            <person name="Yamashiro T."/>
            <person name="Shiraishi A."/>
            <person name="Nakayama K."/>
            <person name="Satake H."/>
        </authorList>
    </citation>
    <scope>NUCLEOTIDE SEQUENCE</scope>
</reference>
<reference evidence="1" key="2">
    <citation type="submission" date="2022-01" db="EMBL/GenBank/DDBJ databases">
        <authorList>
            <person name="Yamashiro T."/>
            <person name="Shiraishi A."/>
            <person name="Satake H."/>
            <person name="Nakayama K."/>
        </authorList>
    </citation>
    <scope>NUCLEOTIDE SEQUENCE</scope>
</reference>
<name>A0ABQ5E2X7_9ASTR</name>